<accession>A0A8C4NIS2</accession>
<keyword evidence="2" id="KW-1185">Reference proteome</keyword>
<evidence type="ECO:0000313" key="1">
    <source>
        <dbReference type="Ensembl" id="ENSEBUP00000007295.1"/>
    </source>
</evidence>
<dbReference type="Gene3D" id="3.40.50.1820">
    <property type="entry name" value="alpha/beta hydrolase"/>
    <property type="match status" value="1"/>
</dbReference>
<reference evidence="1" key="1">
    <citation type="submission" date="2025-08" db="UniProtKB">
        <authorList>
            <consortium name="Ensembl"/>
        </authorList>
    </citation>
    <scope>IDENTIFICATION</scope>
</reference>
<reference evidence="1" key="2">
    <citation type="submission" date="2025-09" db="UniProtKB">
        <authorList>
            <consortium name="Ensembl"/>
        </authorList>
    </citation>
    <scope>IDENTIFICATION</scope>
</reference>
<dbReference type="SUPFAM" id="SSF53474">
    <property type="entry name" value="alpha/beta-Hydrolases"/>
    <property type="match status" value="1"/>
</dbReference>
<evidence type="ECO:0000313" key="2">
    <source>
        <dbReference type="Proteomes" id="UP000694388"/>
    </source>
</evidence>
<proteinExistence type="predicted"/>
<dbReference type="Ensembl" id="ENSEBUT00000007773.1">
    <property type="protein sequence ID" value="ENSEBUP00000007295.1"/>
    <property type="gene ID" value="ENSEBUG00000004773.1"/>
</dbReference>
<sequence length="418" mass="47227">MKDLQLQKGRTPVIISSTNLKLDLITMKVAAPCTAAQLCFSVLFPLHCFTQETASKQFRDQTSTPEGQSRVFRWVCQAINILKYLLLLLAIPPILNFASLQREADLLAPNGNFVDIGLGQRFFLSCQGKGQPVVLLDAPTGASSDVWFFVQQKLSELTQVCSYDRASLGFSKQSFPNESTGLEKAWRMFTTGRMVDDLHRIIQEVKLPKPFILVGSEIGALNARFYSHIYDWEVSELVLINPLTEELFNDDNWINYWHAQLIPSLQIIQIAAVTGLNRLGLVTGLMQQPLRGGNFPEDVIRRQKSLLCSLQHVGAALDEHFFINESIVQVRAISRFKPHPKHVDVTVISWKMYDEQLPERVNKAWERSQENLQHSLPYPSTIVILDGTARHALTTHPSAIVRTLQKLVARRRDASLAQ</sequence>
<protein>
    <submittedName>
        <fullName evidence="1">Si:dkey-122a22.2</fullName>
    </submittedName>
</protein>
<dbReference type="OMA" id="VCAYDRV"/>
<name>A0A8C4NIS2_EPTBU</name>
<dbReference type="Proteomes" id="UP000694388">
    <property type="component" value="Unplaced"/>
</dbReference>
<organism evidence="1 2">
    <name type="scientific">Eptatretus burgeri</name>
    <name type="common">Inshore hagfish</name>
    <dbReference type="NCBI Taxonomy" id="7764"/>
    <lineage>
        <taxon>Eukaryota</taxon>
        <taxon>Metazoa</taxon>
        <taxon>Chordata</taxon>
        <taxon>Craniata</taxon>
        <taxon>Vertebrata</taxon>
        <taxon>Cyclostomata</taxon>
        <taxon>Myxini</taxon>
        <taxon>Myxiniformes</taxon>
        <taxon>Myxinidae</taxon>
        <taxon>Eptatretinae</taxon>
        <taxon>Eptatretus</taxon>
    </lineage>
</organism>
<dbReference type="InterPro" id="IPR029058">
    <property type="entry name" value="AB_hydrolase_fold"/>
</dbReference>
<dbReference type="GeneTree" id="ENSGT00390000008074"/>
<dbReference type="AlphaFoldDB" id="A0A8C4NIS2"/>